<evidence type="ECO:0000256" key="1">
    <source>
        <dbReference type="SAM" id="MobiDB-lite"/>
    </source>
</evidence>
<dbReference type="Proteomes" id="UP000282613">
    <property type="component" value="Unassembled WGS sequence"/>
</dbReference>
<dbReference type="EMBL" id="UYRS01018462">
    <property type="protein sequence ID" value="VDK36004.1"/>
    <property type="molecule type" value="Genomic_DNA"/>
</dbReference>
<reference evidence="2 3" key="1">
    <citation type="submission" date="2018-11" db="EMBL/GenBank/DDBJ databases">
        <authorList>
            <consortium name="Pathogen Informatics"/>
        </authorList>
    </citation>
    <scope>NUCLEOTIDE SEQUENCE [LARGE SCALE GENOMIC DNA]</scope>
</reference>
<name>A0A3P6QTW2_TAEAS</name>
<sequence>MEEDLRRNEDGRFATDAVEVAVVAPAEPVTPSQLRADRTVGSQSSTRNRSLRKVRLASRVDECVAVPVAVVEGGVGGAFSCDRRTSARWLKRIITIWRTTNCSPSVCCVCSAHSQCSASRS</sequence>
<accession>A0A3P6QTW2</accession>
<protein>
    <submittedName>
        <fullName evidence="2">Uncharacterized protein</fullName>
    </submittedName>
</protein>
<dbReference type="OrthoDB" id="10373539at2759"/>
<gene>
    <name evidence="2" type="ORF">TASK_LOCUS6024</name>
</gene>
<proteinExistence type="predicted"/>
<evidence type="ECO:0000313" key="3">
    <source>
        <dbReference type="Proteomes" id="UP000282613"/>
    </source>
</evidence>
<dbReference type="AlphaFoldDB" id="A0A3P6QTW2"/>
<organism evidence="2 3">
    <name type="scientific">Taenia asiatica</name>
    <name type="common">Asian tapeworm</name>
    <dbReference type="NCBI Taxonomy" id="60517"/>
    <lineage>
        <taxon>Eukaryota</taxon>
        <taxon>Metazoa</taxon>
        <taxon>Spiralia</taxon>
        <taxon>Lophotrochozoa</taxon>
        <taxon>Platyhelminthes</taxon>
        <taxon>Cestoda</taxon>
        <taxon>Eucestoda</taxon>
        <taxon>Cyclophyllidea</taxon>
        <taxon>Taeniidae</taxon>
        <taxon>Taenia</taxon>
    </lineage>
</organism>
<evidence type="ECO:0000313" key="2">
    <source>
        <dbReference type="EMBL" id="VDK36004.1"/>
    </source>
</evidence>
<feature type="region of interest" description="Disordered" evidence="1">
    <location>
        <begin position="30"/>
        <end position="49"/>
    </location>
</feature>
<keyword evidence="3" id="KW-1185">Reference proteome</keyword>